<sequence>MKQHYIPRCYLKRFSNSKKSIYTYDKIYCRKYNASLMSVCCVDDLYTLSDDYVKNNNKADESVINNLSIESDHFAHIVEPNYAQLLNQIDEIKEEWMTGKDRYRLNFIEKRELALHIVTQYFRLPQIGNIMVDDYIRMERANIDMVKEVMAVNTGNNEFRNLEIDVTCEKPALHASISYLDSDNLMTFADAIASNIFIFWISNGNDFYTSDFPIVVSPHVQNVQPKFMGLAQYGGELTFPLSPNLSLSIFDREYFKDKEYLDGNFIKASDKEVRRHNYLRYMYAVQHVFSYKNDFSLIEFIYKIKGKHPFLSPNYKTEIISGLSRY</sequence>
<dbReference type="Proteomes" id="UP000261278">
    <property type="component" value="Unassembled WGS sequence"/>
</dbReference>
<dbReference type="EMBL" id="QSSN01000021">
    <property type="protein sequence ID" value="RGL83937.1"/>
    <property type="molecule type" value="Genomic_DNA"/>
</dbReference>
<dbReference type="RefSeq" id="WP_117678343.1">
    <property type="nucleotide sequence ID" value="NZ_JACBPT010000071.1"/>
</dbReference>
<accession>A0A396ALM6</accession>
<name>A0A396ALM6_PHOVU</name>
<proteinExistence type="predicted"/>
<dbReference type="AlphaFoldDB" id="A0A396ALM6"/>
<evidence type="ECO:0000313" key="1">
    <source>
        <dbReference type="EMBL" id="RGL83937.1"/>
    </source>
</evidence>
<dbReference type="InterPro" id="IPR025332">
    <property type="entry name" value="DUF4238"/>
</dbReference>
<protein>
    <submittedName>
        <fullName evidence="1">DUF4238 domain-containing protein</fullName>
    </submittedName>
</protein>
<organism evidence="1 2">
    <name type="scientific">Phocaeicola vulgatus</name>
    <name type="common">Bacteroides vulgatus</name>
    <dbReference type="NCBI Taxonomy" id="821"/>
    <lineage>
        <taxon>Bacteria</taxon>
        <taxon>Pseudomonadati</taxon>
        <taxon>Bacteroidota</taxon>
        <taxon>Bacteroidia</taxon>
        <taxon>Bacteroidales</taxon>
        <taxon>Bacteroidaceae</taxon>
        <taxon>Phocaeicola</taxon>
    </lineage>
</organism>
<evidence type="ECO:0000313" key="2">
    <source>
        <dbReference type="Proteomes" id="UP000261278"/>
    </source>
</evidence>
<comment type="caution">
    <text evidence="1">The sequence shown here is derived from an EMBL/GenBank/DDBJ whole genome shotgun (WGS) entry which is preliminary data.</text>
</comment>
<dbReference type="Pfam" id="PF14022">
    <property type="entry name" value="DUF4238"/>
    <property type="match status" value="1"/>
</dbReference>
<gene>
    <name evidence="1" type="ORF">DXC44_15685</name>
</gene>
<reference evidence="1 2" key="1">
    <citation type="submission" date="2018-08" db="EMBL/GenBank/DDBJ databases">
        <title>A genome reference for cultivated species of the human gut microbiota.</title>
        <authorList>
            <person name="Zou Y."/>
            <person name="Xue W."/>
            <person name="Luo G."/>
        </authorList>
    </citation>
    <scope>NUCLEOTIDE SEQUENCE [LARGE SCALE GENOMIC DNA]</scope>
    <source>
        <strain evidence="1 2">TF05-18</strain>
    </source>
</reference>